<keyword evidence="1" id="KW-0812">Transmembrane</keyword>
<evidence type="ECO:0000256" key="1">
    <source>
        <dbReference type="SAM" id="Phobius"/>
    </source>
</evidence>
<gene>
    <name evidence="2" type="ORF">BLAHAN_05585</name>
</gene>
<reference evidence="2" key="1">
    <citation type="submission" date="2009-09" db="EMBL/GenBank/DDBJ databases">
        <authorList>
            <person name="Weinstock G."/>
            <person name="Sodergren E."/>
            <person name="Clifton S."/>
            <person name="Fulton L."/>
            <person name="Fulton B."/>
            <person name="Courtney L."/>
            <person name="Fronick C."/>
            <person name="Harrison M."/>
            <person name="Strong C."/>
            <person name="Farmer C."/>
            <person name="Delahaunty K."/>
            <person name="Markovic C."/>
            <person name="Hall O."/>
            <person name="Minx P."/>
            <person name="Tomlinson C."/>
            <person name="Mitreva M."/>
            <person name="Nelson J."/>
            <person name="Hou S."/>
            <person name="Wollam A."/>
            <person name="Pepin K.H."/>
            <person name="Johnson M."/>
            <person name="Bhonagiri V."/>
            <person name="Nash W.E."/>
            <person name="Warren W."/>
            <person name="Chinwalla A."/>
            <person name="Mardis E.R."/>
            <person name="Wilson R.K."/>
        </authorList>
    </citation>
    <scope>NUCLEOTIDE SEQUENCE [LARGE SCALE GENOMIC DNA]</scope>
    <source>
        <strain evidence="2">DSM 20583</strain>
    </source>
</reference>
<feature type="transmembrane region" description="Helical" evidence="1">
    <location>
        <begin position="12"/>
        <end position="33"/>
    </location>
</feature>
<keyword evidence="1" id="KW-0472">Membrane</keyword>
<dbReference type="STRING" id="537007.BLAHAN_05585"/>
<comment type="caution">
    <text evidence="2">The sequence shown here is derived from an EMBL/GenBank/DDBJ whole genome shotgun (WGS) entry which is preliminary data.</text>
</comment>
<keyword evidence="3" id="KW-1185">Reference proteome</keyword>
<dbReference type="HOGENOM" id="CLU_2341166_0_0_9"/>
<dbReference type="EMBL" id="ABYU02000017">
    <property type="protein sequence ID" value="EEX21558.1"/>
    <property type="molecule type" value="Genomic_DNA"/>
</dbReference>
<sequence length="97" mass="11371">MIIKYNDFKKKYLIIWLAIFIGIVLISIAWIQIEKKKTLNINLAKYKYERELENSPCISSDGNAILKMVVVYDKPRGGEGYVLGFAHFKDTNEKRWI</sequence>
<evidence type="ECO:0000313" key="3">
    <source>
        <dbReference type="Proteomes" id="UP000003755"/>
    </source>
</evidence>
<protein>
    <submittedName>
        <fullName evidence="2">Uncharacterized protein</fullName>
    </submittedName>
</protein>
<accession>C9L866</accession>
<evidence type="ECO:0000313" key="2">
    <source>
        <dbReference type="EMBL" id="EEX21558.1"/>
    </source>
</evidence>
<dbReference type="AlphaFoldDB" id="C9L866"/>
<organism evidence="2 3">
    <name type="scientific">Blautia hansenii DSM 20583</name>
    <dbReference type="NCBI Taxonomy" id="537007"/>
    <lineage>
        <taxon>Bacteria</taxon>
        <taxon>Bacillati</taxon>
        <taxon>Bacillota</taxon>
        <taxon>Clostridia</taxon>
        <taxon>Lachnospirales</taxon>
        <taxon>Lachnospiraceae</taxon>
        <taxon>Blautia</taxon>
    </lineage>
</organism>
<proteinExistence type="predicted"/>
<dbReference type="Proteomes" id="UP000003755">
    <property type="component" value="Unassembled WGS sequence"/>
</dbReference>
<keyword evidence="1" id="KW-1133">Transmembrane helix</keyword>
<name>C9L866_BLAHA</name>
<dbReference type="RefSeq" id="WP_003020982.1">
    <property type="nucleotide sequence ID" value="NZ_CP022413.2"/>
</dbReference>
<dbReference type="KEGG" id="bhan:CGC63_08850"/>